<name>A0A126Q0V7_ALTMA</name>
<dbReference type="GO" id="GO:0015097">
    <property type="term" value="F:mercury ion transmembrane transporter activity"/>
    <property type="evidence" value="ECO:0007669"/>
    <property type="project" value="UniProtKB-UniRule"/>
</dbReference>
<comment type="subunit">
    <text evidence="3">Monomer.</text>
</comment>
<evidence type="ECO:0000256" key="8">
    <source>
        <dbReference type="ARBA" id="ARBA00022914"/>
    </source>
</evidence>
<sequence length="91" mass="9718">MKKLITCLLLSVSAASVVAKEQTVTLEVPTMNCVTCPITVKKALENVDGVKLAKVSYDTKLALVTFDDEKATIKALTDATTNAGYPSKKVK</sequence>
<evidence type="ECO:0000313" key="16">
    <source>
        <dbReference type="Proteomes" id="UP000095392"/>
    </source>
</evidence>
<dbReference type="PATRIC" id="fig|28108.53.peg.4142"/>
<dbReference type="Gene3D" id="3.30.70.100">
    <property type="match status" value="1"/>
</dbReference>
<dbReference type="PROSITE" id="PS50846">
    <property type="entry name" value="HMA_2"/>
    <property type="match status" value="1"/>
</dbReference>
<dbReference type="InterPro" id="IPR017969">
    <property type="entry name" value="Heavy-metal-associated_CS"/>
</dbReference>
<keyword evidence="4 10" id="KW-0475">Mercuric resistance</keyword>
<evidence type="ECO:0000256" key="6">
    <source>
        <dbReference type="ARBA" id="ARBA00022729"/>
    </source>
</evidence>
<keyword evidence="8 10" id="KW-0476">Mercury</keyword>
<dbReference type="Pfam" id="PF00403">
    <property type="entry name" value="HMA"/>
    <property type="match status" value="1"/>
</dbReference>
<dbReference type="Proteomes" id="UP000095392">
    <property type="component" value="Unassembled WGS sequence"/>
</dbReference>
<evidence type="ECO:0000259" key="12">
    <source>
        <dbReference type="PROSITE" id="PS50846"/>
    </source>
</evidence>
<dbReference type="RefSeq" id="WP_020743018.1">
    <property type="nucleotide sequence ID" value="NZ_CP012203.1"/>
</dbReference>
<evidence type="ECO:0000313" key="14">
    <source>
        <dbReference type="EMBL" id="OES25271.1"/>
    </source>
</evidence>
<dbReference type="PRINTS" id="PR00946">
    <property type="entry name" value="HGSCAVENGER"/>
</dbReference>
<keyword evidence="5 10" id="KW-0479">Metal-binding</keyword>
<evidence type="ECO:0000313" key="15">
    <source>
        <dbReference type="Proteomes" id="UP000063991"/>
    </source>
</evidence>
<dbReference type="InterPro" id="IPR006121">
    <property type="entry name" value="HMA_dom"/>
</dbReference>
<dbReference type="NCBIfam" id="TIGR02052">
    <property type="entry name" value="MerP"/>
    <property type="match status" value="1"/>
</dbReference>
<evidence type="ECO:0000256" key="7">
    <source>
        <dbReference type="ARBA" id="ARBA00022764"/>
    </source>
</evidence>
<comment type="function">
    <text evidence="9 10">Involved in mercury resistance. Acts as a mercury scavenger that specifically binds to a mercuric ion in the periplasm and probably passes it to the cytoplasmic mercuric reductase MerA via the mercuric transport protein MerT.</text>
</comment>
<dbReference type="AlphaFoldDB" id="A0A126Q0V7"/>
<dbReference type="EMBL" id="CP014323">
    <property type="protein sequence ID" value="AMJ98882.1"/>
    <property type="molecule type" value="Genomic_DNA"/>
</dbReference>
<organism evidence="13 15">
    <name type="scientific">Alteromonas macleodii</name>
    <name type="common">Pseudoalteromonas macleodii</name>
    <dbReference type="NCBI Taxonomy" id="28108"/>
    <lineage>
        <taxon>Bacteria</taxon>
        <taxon>Pseudomonadati</taxon>
        <taxon>Pseudomonadota</taxon>
        <taxon>Gammaproteobacteria</taxon>
        <taxon>Alteromonadales</taxon>
        <taxon>Alteromonadaceae</taxon>
        <taxon>Alteromonas/Salinimonas group</taxon>
        <taxon>Alteromonas</taxon>
    </lineage>
</organism>
<comment type="subcellular location">
    <subcellularLocation>
        <location evidence="1 10">Periplasm</location>
    </subcellularLocation>
</comment>
<keyword evidence="6 11" id="KW-0732">Signal</keyword>
<keyword evidence="16" id="KW-1185">Reference proteome</keyword>
<dbReference type="InterPro" id="IPR036163">
    <property type="entry name" value="HMA_dom_sf"/>
</dbReference>
<dbReference type="InterPro" id="IPR011795">
    <property type="entry name" value="MerP"/>
</dbReference>
<protein>
    <recommendedName>
        <fullName evidence="10">Periplasmic mercury ion-binding protein</fullName>
    </recommendedName>
</protein>
<reference evidence="14 16" key="2">
    <citation type="submission" date="2016-09" db="EMBL/GenBank/DDBJ databases">
        <title>Draft Genome Sequence of four Alteromonas macleodii strains isolated from copper coupons and grown long-term at elevated copper levels.</title>
        <authorList>
            <person name="Cusick K."/>
            <person name="Dale J."/>
            <person name="Little B."/>
            <person name="Biffinger J."/>
        </authorList>
    </citation>
    <scope>NUCLEOTIDE SEQUENCE [LARGE SCALE GENOMIC DNA]</scope>
    <source>
        <strain evidence="14 16">KCP01</strain>
    </source>
</reference>
<evidence type="ECO:0000256" key="1">
    <source>
        <dbReference type="ARBA" id="ARBA00004418"/>
    </source>
</evidence>
<evidence type="ECO:0000313" key="13">
    <source>
        <dbReference type="EMBL" id="AMJ98882.1"/>
    </source>
</evidence>
<dbReference type="OrthoDB" id="7205933at2"/>
<feature type="signal peptide" evidence="11">
    <location>
        <begin position="1"/>
        <end position="19"/>
    </location>
</feature>
<evidence type="ECO:0000256" key="2">
    <source>
        <dbReference type="ARBA" id="ARBA00005938"/>
    </source>
</evidence>
<evidence type="ECO:0000256" key="4">
    <source>
        <dbReference type="ARBA" id="ARBA00022466"/>
    </source>
</evidence>
<feature type="domain" description="HMA" evidence="12">
    <location>
        <begin position="22"/>
        <end position="88"/>
    </location>
</feature>
<dbReference type="GO" id="GO:0042597">
    <property type="term" value="C:periplasmic space"/>
    <property type="evidence" value="ECO:0007669"/>
    <property type="project" value="UniProtKB-SubCell"/>
</dbReference>
<dbReference type="PROSITE" id="PS01047">
    <property type="entry name" value="HMA_1"/>
    <property type="match status" value="1"/>
</dbReference>
<dbReference type="InterPro" id="IPR001802">
    <property type="entry name" value="MerP/CopZ"/>
</dbReference>
<dbReference type="EMBL" id="MIPY01000052">
    <property type="protein sequence ID" value="OES25271.1"/>
    <property type="molecule type" value="Genomic_DNA"/>
</dbReference>
<evidence type="ECO:0000256" key="11">
    <source>
        <dbReference type="SAM" id="SignalP"/>
    </source>
</evidence>
<keyword evidence="7 10" id="KW-0574">Periplasm</keyword>
<proteinExistence type="inferred from homology"/>
<gene>
    <name evidence="10" type="primary">merP</name>
    <name evidence="13" type="ORF">AVL55_12315</name>
    <name evidence="14" type="ORF">BFV95_4482</name>
</gene>
<evidence type="ECO:0000256" key="3">
    <source>
        <dbReference type="ARBA" id="ARBA00011245"/>
    </source>
</evidence>
<dbReference type="GO" id="GO:0045340">
    <property type="term" value="F:mercury ion binding"/>
    <property type="evidence" value="ECO:0007669"/>
    <property type="project" value="UniProtKB-UniRule"/>
</dbReference>
<reference evidence="13 15" key="1">
    <citation type="submission" date="2015-12" db="EMBL/GenBank/DDBJ databases">
        <authorList>
            <person name="Shamseldin A."/>
            <person name="Moawad H."/>
            <person name="Abd El-Rahim W.M."/>
            <person name="Sadowsky M.J."/>
        </authorList>
    </citation>
    <scope>NUCLEOTIDE SEQUENCE [LARGE SCALE GENOMIC DNA]</scope>
    <source>
        <strain evidence="13 15">D7</strain>
    </source>
</reference>
<dbReference type="CDD" id="cd00371">
    <property type="entry name" value="HMA"/>
    <property type="match status" value="1"/>
</dbReference>
<evidence type="ECO:0000256" key="5">
    <source>
        <dbReference type="ARBA" id="ARBA00022723"/>
    </source>
</evidence>
<evidence type="ECO:0000256" key="9">
    <source>
        <dbReference type="ARBA" id="ARBA00045344"/>
    </source>
</evidence>
<dbReference type="Proteomes" id="UP000063991">
    <property type="component" value="Chromosome"/>
</dbReference>
<feature type="chain" id="PRO_5014244938" description="Periplasmic mercury ion-binding protein" evidence="11">
    <location>
        <begin position="20"/>
        <end position="91"/>
    </location>
</feature>
<comment type="similarity">
    <text evidence="2">Belongs to the MerP family.</text>
</comment>
<evidence type="ECO:0000256" key="10">
    <source>
        <dbReference type="RuleBase" id="RU361212"/>
    </source>
</evidence>
<dbReference type="SUPFAM" id="SSF55008">
    <property type="entry name" value="HMA, heavy metal-associated domain"/>
    <property type="match status" value="1"/>
</dbReference>
<accession>A0A126Q0V7</accession>